<evidence type="ECO:0000256" key="8">
    <source>
        <dbReference type="ARBA" id="ARBA00022989"/>
    </source>
</evidence>
<dbReference type="GO" id="GO:0050660">
    <property type="term" value="F:flavin adenine dinucleotide binding"/>
    <property type="evidence" value="ECO:0007669"/>
    <property type="project" value="TreeGrafter"/>
</dbReference>
<evidence type="ECO:0000313" key="15">
    <source>
        <dbReference type="EMBL" id="SKB37211.1"/>
    </source>
</evidence>
<keyword evidence="3" id="KW-0285">Flavoprotein</keyword>
<keyword evidence="9" id="KW-0560">Oxidoreductase</keyword>
<dbReference type="GO" id="GO:0016020">
    <property type="term" value="C:membrane"/>
    <property type="evidence" value="ECO:0007669"/>
    <property type="project" value="UniProtKB-SubCell"/>
</dbReference>
<keyword evidence="10" id="KW-0408">Iron</keyword>
<evidence type="ECO:0000313" key="16">
    <source>
        <dbReference type="Proteomes" id="UP000191055"/>
    </source>
</evidence>
<dbReference type="Pfam" id="PF00175">
    <property type="entry name" value="NAD_binding_1"/>
    <property type="match status" value="1"/>
</dbReference>
<feature type="transmembrane region" description="Helical" evidence="13">
    <location>
        <begin position="180"/>
        <end position="199"/>
    </location>
</feature>
<dbReference type="Gene3D" id="3.40.50.80">
    <property type="entry name" value="Nucleotide-binding domain of ferredoxin-NADP reductase (FNR) module"/>
    <property type="match status" value="1"/>
</dbReference>
<dbReference type="RefSeq" id="WP_143255009.1">
    <property type="nucleotide sequence ID" value="NZ_CP021904.1"/>
</dbReference>
<dbReference type="InterPro" id="IPR001433">
    <property type="entry name" value="OxRdtase_FAD/NAD-bd"/>
</dbReference>
<feature type="transmembrane region" description="Helical" evidence="13">
    <location>
        <begin position="12"/>
        <end position="32"/>
    </location>
</feature>
<dbReference type="InterPro" id="IPR039261">
    <property type="entry name" value="FNR_nucleotide-bd"/>
</dbReference>
<dbReference type="GO" id="GO:0016491">
    <property type="term" value="F:oxidoreductase activity"/>
    <property type="evidence" value="ECO:0007669"/>
    <property type="project" value="UniProtKB-KW"/>
</dbReference>
<evidence type="ECO:0000259" key="14">
    <source>
        <dbReference type="PROSITE" id="PS51384"/>
    </source>
</evidence>
<keyword evidence="5" id="KW-0001">2Fe-2S</keyword>
<evidence type="ECO:0000256" key="6">
    <source>
        <dbReference type="ARBA" id="ARBA00022723"/>
    </source>
</evidence>
<feature type="transmembrane region" description="Helical" evidence="13">
    <location>
        <begin position="120"/>
        <end position="139"/>
    </location>
</feature>
<dbReference type="OrthoDB" id="9801223at2"/>
<dbReference type="Pfam" id="PF08022">
    <property type="entry name" value="FAD_binding_8"/>
    <property type="match status" value="1"/>
</dbReference>
<feature type="transmembrane region" description="Helical" evidence="13">
    <location>
        <begin position="38"/>
        <end position="61"/>
    </location>
</feature>
<protein>
    <submittedName>
        <fullName evidence="15">FAD-binding domain-containing protein</fullName>
    </submittedName>
</protein>
<dbReference type="InterPro" id="IPR013112">
    <property type="entry name" value="FAD-bd_8"/>
</dbReference>
<keyword evidence="6" id="KW-0479">Metal-binding</keyword>
<dbReference type="PANTHER" id="PTHR47354">
    <property type="entry name" value="NADH OXIDOREDUCTASE HCR"/>
    <property type="match status" value="1"/>
</dbReference>
<dbReference type="Proteomes" id="UP000191055">
    <property type="component" value="Unassembled WGS sequence"/>
</dbReference>
<dbReference type="Pfam" id="PF01794">
    <property type="entry name" value="Ferric_reduct"/>
    <property type="match status" value="1"/>
</dbReference>
<dbReference type="InterPro" id="IPR017927">
    <property type="entry name" value="FAD-bd_FR_type"/>
</dbReference>
<keyword evidence="7" id="KW-0274">FAD</keyword>
<keyword evidence="12 13" id="KW-0472">Membrane</keyword>
<organism evidence="15 16">
    <name type="scientific">Alkalitalea saponilacus</name>
    <dbReference type="NCBI Taxonomy" id="889453"/>
    <lineage>
        <taxon>Bacteria</taxon>
        <taxon>Pseudomonadati</taxon>
        <taxon>Bacteroidota</taxon>
        <taxon>Bacteroidia</taxon>
        <taxon>Marinilabiliales</taxon>
        <taxon>Marinilabiliaceae</taxon>
        <taxon>Alkalitalea</taxon>
    </lineage>
</organism>
<evidence type="ECO:0000256" key="12">
    <source>
        <dbReference type="ARBA" id="ARBA00023136"/>
    </source>
</evidence>
<keyword evidence="16" id="KW-1185">Reference proteome</keyword>
<dbReference type="GO" id="GO:0046872">
    <property type="term" value="F:metal ion binding"/>
    <property type="evidence" value="ECO:0007669"/>
    <property type="project" value="UniProtKB-KW"/>
</dbReference>
<evidence type="ECO:0000256" key="3">
    <source>
        <dbReference type="ARBA" id="ARBA00022630"/>
    </source>
</evidence>
<evidence type="ECO:0000256" key="5">
    <source>
        <dbReference type="ARBA" id="ARBA00022714"/>
    </source>
</evidence>
<name>A0A1T5AQ95_9BACT</name>
<feature type="transmembrane region" description="Helical" evidence="13">
    <location>
        <begin position="146"/>
        <end position="168"/>
    </location>
</feature>
<keyword evidence="4 13" id="KW-0812">Transmembrane</keyword>
<dbReference type="SUPFAM" id="SSF52343">
    <property type="entry name" value="Ferredoxin reductase-like, C-terminal NADP-linked domain"/>
    <property type="match status" value="1"/>
</dbReference>
<evidence type="ECO:0000256" key="2">
    <source>
        <dbReference type="ARBA" id="ARBA00004141"/>
    </source>
</evidence>
<evidence type="ECO:0000256" key="11">
    <source>
        <dbReference type="ARBA" id="ARBA00023014"/>
    </source>
</evidence>
<gene>
    <name evidence="15" type="ORF">SAMN03080601_00346</name>
</gene>
<dbReference type="InterPro" id="IPR050415">
    <property type="entry name" value="MRET"/>
</dbReference>
<evidence type="ECO:0000256" key="4">
    <source>
        <dbReference type="ARBA" id="ARBA00022692"/>
    </source>
</evidence>
<dbReference type="InterPro" id="IPR017938">
    <property type="entry name" value="Riboflavin_synthase-like_b-brl"/>
</dbReference>
<keyword evidence="11" id="KW-0411">Iron-sulfur</keyword>
<feature type="domain" description="FAD-binding FR-type" evidence="14">
    <location>
        <begin position="204"/>
        <end position="304"/>
    </location>
</feature>
<comment type="cofactor">
    <cofactor evidence="1">
        <name>FAD</name>
        <dbReference type="ChEBI" id="CHEBI:57692"/>
    </cofactor>
</comment>
<evidence type="ECO:0000256" key="1">
    <source>
        <dbReference type="ARBA" id="ARBA00001974"/>
    </source>
</evidence>
<dbReference type="SUPFAM" id="SSF63380">
    <property type="entry name" value="Riboflavin synthase domain-like"/>
    <property type="match status" value="1"/>
</dbReference>
<dbReference type="InterPro" id="IPR013130">
    <property type="entry name" value="Fe3_Rdtase_TM_dom"/>
</dbReference>
<evidence type="ECO:0000256" key="7">
    <source>
        <dbReference type="ARBA" id="ARBA00022827"/>
    </source>
</evidence>
<comment type="subcellular location">
    <subcellularLocation>
        <location evidence="2">Membrane</location>
        <topology evidence="2">Multi-pass membrane protein</topology>
    </subcellularLocation>
</comment>
<accession>A0A1T5AQ95</accession>
<evidence type="ECO:0000256" key="9">
    <source>
        <dbReference type="ARBA" id="ARBA00023002"/>
    </source>
</evidence>
<proteinExistence type="predicted"/>
<sequence length="438" mass="49448">MKYSSKNGAKWLAIYTLLVLIPLIIAISGTLPELREVVIEYGVALGFIGMGMLAVQFLFSGRIKEIAPKFGMDNILQYHREMGILALIFLLMHPLMLILVKPEFAEYFNPKVNLPRAIALSFATFGLIALVFSSLYRAIIGLSYELWRLFHGILSAIILIVGIAHSIQVGHYLNATWQKAAIILTMGLAIYLVIHTRIIRTWKNRKRPYTIQKIIAERDDCWTIELTPQGHQGMKYESGQFVWITIGNTPFKLQQHPFSIASACVGSTITLTAKNSGDFTSTWKDLKPGTTAYLEGPFGSFTPEPEKDMFMVMGGIGITPGIGILRTLEKQNSSKKVILLYANPDWETITFREELEKLRTVINLQLVHVLQELPENPQSNLEKGLIDFEIVKKYAPANFSDYAFYLCGPKPMMDAAELAVRDLGADWRYVYSERFNII</sequence>
<dbReference type="Gene3D" id="2.40.30.10">
    <property type="entry name" value="Translation factors"/>
    <property type="match status" value="1"/>
</dbReference>
<dbReference type="PROSITE" id="PS51384">
    <property type="entry name" value="FAD_FR"/>
    <property type="match status" value="1"/>
</dbReference>
<dbReference type="EMBL" id="FUYV01000001">
    <property type="protein sequence ID" value="SKB37211.1"/>
    <property type="molecule type" value="Genomic_DNA"/>
</dbReference>
<dbReference type="PANTHER" id="PTHR47354:SF8">
    <property type="entry name" value="1,2-PHENYLACETYL-COA EPOXIDASE, SUBUNIT E"/>
    <property type="match status" value="1"/>
</dbReference>
<evidence type="ECO:0000256" key="10">
    <source>
        <dbReference type="ARBA" id="ARBA00023004"/>
    </source>
</evidence>
<reference evidence="15 16" key="1">
    <citation type="submission" date="2017-02" db="EMBL/GenBank/DDBJ databases">
        <authorList>
            <person name="Peterson S.W."/>
        </authorList>
    </citation>
    <scope>NUCLEOTIDE SEQUENCE [LARGE SCALE GENOMIC DNA]</scope>
    <source>
        <strain evidence="15 16">DSM 24412</strain>
    </source>
</reference>
<dbReference type="AlphaFoldDB" id="A0A1T5AQ95"/>
<evidence type="ECO:0000256" key="13">
    <source>
        <dbReference type="SAM" id="Phobius"/>
    </source>
</evidence>
<keyword evidence="8 13" id="KW-1133">Transmembrane helix</keyword>
<dbReference type="GO" id="GO:0051537">
    <property type="term" value="F:2 iron, 2 sulfur cluster binding"/>
    <property type="evidence" value="ECO:0007669"/>
    <property type="project" value="UniProtKB-KW"/>
</dbReference>
<feature type="transmembrane region" description="Helical" evidence="13">
    <location>
        <begin position="82"/>
        <end position="100"/>
    </location>
</feature>